<feature type="compositionally biased region" description="Polar residues" evidence="1">
    <location>
        <begin position="78"/>
        <end position="91"/>
    </location>
</feature>
<dbReference type="AlphaFoldDB" id="A0A1V9XCE2"/>
<protein>
    <submittedName>
        <fullName evidence="2">Uncharacterized protein</fullName>
    </submittedName>
</protein>
<organism evidence="2 3">
    <name type="scientific">Tropilaelaps mercedesae</name>
    <dbReference type="NCBI Taxonomy" id="418985"/>
    <lineage>
        <taxon>Eukaryota</taxon>
        <taxon>Metazoa</taxon>
        <taxon>Ecdysozoa</taxon>
        <taxon>Arthropoda</taxon>
        <taxon>Chelicerata</taxon>
        <taxon>Arachnida</taxon>
        <taxon>Acari</taxon>
        <taxon>Parasitiformes</taxon>
        <taxon>Mesostigmata</taxon>
        <taxon>Gamasina</taxon>
        <taxon>Dermanyssoidea</taxon>
        <taxon>Laelapidae</taxon>
        <taxon>Tropilaelaps</taxon>
    </lineage>
</organism>
<feature type="non-terminal residue" evidence="2">
    <location>
        <position position="1"/>
    </location>
</feature>
<dbReference type="InParanoid" id="A0A1V9XCE2"/>
<sequence length="165" mass="16311">GQPSSQQLTSTGLGFGRLDDFGLQAPAGAQIPSQINLDQINLRLDSSAPGLEALQQQLLSSPAYQAGLSKAFSDVHTAVSSQGQGLSNGQLSADLEGCLNGTSESPPATTNSSSSSTSHSHTTAPVSSSTTAALAHNNGIGASATSNAPNSSQVNSQLGSGSACG</sequence>
<feature type="compositionally biased region" description="Low complexity" evidence="1">
    <location>
        <begin position="102"/>
        <end position="133"/>
    </location>
</feature>
<comment type="caution">
    <text evidence="2">The sequence shown here is derived from an EMBL/GenBank/DDBJ whole genome shotgun (WGS) entry which is preliminary data.</text>
</comment>
<accession>A0A1V9XCE2</accession>
<keyword evidence="3" id="KW-1185">Reference proteome</keyword>
<name>A0A1V9XCE2_9ACAR</name>
<evidence type="ECO:0000256" key="1">
    <source>
        <dbReference type="SAM" id="MobiDB-lite"/>
    </source>
</evidence>
<dbReference type="EMBL" id="MNPL01015114">
    <property type="protein sequence ID" value="OQR71235.1"/>
    <property type="molecule type" value="Genomic_DNA"/>
</dbReference>
<gene>
    <name evidence="2" type="ORF">BIW11_11127</name>
</gene>
<feature type="non-terminal residue" evidence="2">
    <location>
        <position position="165"/>
    </location>
</feature>
<feature type="region of interest" description="Disordered" evidence="1">
    <location>
        <begin position="77"/>
        <end position="165"/>
    </location>
</feature>
<evidence type="ECO:0000313" key="2">
    <source>
        <dbReference type="EMBL" id="OQR71235.1"/>
    </source>
</evidence>
<proteinExistence type="predicted"/>
<evidence type="ECO:0000313" key="3">
    <source>
        <dbReference type="Proteomes" id="UP000192247"/>
    </source>
</evidence>
<reference evidence="2 3" key="1">
    <citation type="journal article" date="2017" name="Gigascience">
        <title>Draft genome of the honey bee ectoparasitic mite, Tropilaelaps mercedesae, is shaped by the parasitic life history.</title>
        <authorList>
            <person name="Dong X."/>
            <person name="Armstrong S.D."/>
            <person name="Xia D."/>
            <person name="Makepeace B.L."/>
            <person name="Darby A.C."/>
            <person name="Kadowaki T."/>
        </authorList>
    </citation>
    <scope>NUCLEOTIDE SEQUENCE [LARGE SCALE GENOMIC DNA]</scope>
    <source>
        <strain evidence="2">Wuxi-XJTLU</strain>
    </source>
</reference>
<feature type="compositionally biased region" description="Polar residues" evidence="1">
    <location>
        <begin position="143"/>
        <end position="165"/>
    </location>
</feature>
<dbReference type="Proteomes" id="UP000192247">
    <property type="component" value="Unassembled WGS sequence"/>
</dbReference>